<comment type="caution">
    <text evidence="1">The sequence shown here is derived from an EMBL/GenBank/DDBJ whole genome shotgun (WGS) entry which is preliminary data.</text>
</comment>
<gene>
    <name evidence="1" type="ORF">CEXT_213611</name>
</gene>
<protein>
    <submittedName>
        <fullName evidence="1">Uncharacterized protein</fullName>
    </submittedName>
</protein>
<organism evidence="1 2">
    <name type="scientific">Caerostris extrusa</name>
    <name type="common">Bark spider</name>
    <name type="synonym">Caerostris bankana</name>
    <dbReference type="NCBI Taxonomy" id="172846"/>
    <lineage>
        <taxon>Eukaryota</taxon>
        <taxon>Metazoa</taxon>
        <taxon>Ecdysozoa</taxon>
        <taxon>Arthropoda</taxon>
        <taxon>Chelicerata</taxon>
        <taxon>Arachnida</taxon>
        <taxon>Araneae</taxon>
        <taxon>Araneomorphae</taxon>
        <taxon>Entelegynae</taxon>
        <taxon>Araneoidea</taxon>
        <taxon>Araneidae</taxon>
        <taxon>Caerostris</taxon>
    </lineage>
</organism>
<evidence type="ECO:0000313" key="1">
    <source>
        <dbReference type="EMBL" id="GIX69755.1"/>
    </source>
</evidence>
<dbReference type="Proteomes" id="UP001054945">
    <property type="component" value="Unassembled WGS sequence"/>
</dbReference>
<accession>A0AAV4MD30</accession>
<dbReference type="EMBL" id="BPLR01019613">
    <property type="protein sequence ID" value="GIX69755.1"/>
    <property type="molecule type" value="Genomic_DNA"/>
</dbReference>
<name>A0AAV4MD30_CAEEX</name>
<keyword evidence="2" id="KW-1185">Reference proteome</keyword>
<dbReference type="AlphaFoldDB" id="A0AAV4MD30"/>
<proteinExistence type="predicted"/>
<evidence type="ECO:0000313" key="2">
    <source>
        <dbReference type="Proteomes" id="UP001054945"/>
    </source>
</evidence>
<sequence length="179" mass="20608">MPLGDCCQTSVLPVLDEMGREFFADKGLAGHRDKDLQNVSRGLPWFHCCWAFLAAKRRFLRLAVWKKIALLFHGHPKWPAVEHDAFHKASQQCLLAIVVTSPPPVLDEMGRRFFADKSLAGHRDKDLQNVSRGLPWFHCCWAFLAAKRRFLRWLHGRKEKMAANSFKQLDALLKSTIKM</sequence>
<reference evidence="1 2" key="1">
    <citation type="submission" date="2021-06" db="EMBL/GenBank/DDBJ databases">
        <title>Caerostris extrusa draft genome.</title>
        <authorList>
            <person name="Kono N."/>
            <person name="Arakawa K."/>
        </authorList>
    </citation>
    <scope>NUCLEOTIDE SEQUENCE [LARGE SCALE GENOMIC DNA]</scope>
</reference>